<dbReference type="GO" id="GO:0008361">
    <property type="term" value="P:regulation of cell size"/>
    <property type="evidence" value="ECO:0007669"/>
    <property type="project" value="TreeGrafter"/>
</dbReference>
<reference evidence="15 16" key="1">
    <citation type="journal article" date="2011" name="Proc. Natl. Acad. Sci. U.S.A.">
        <title>Evolutionary erosion of yeast sex chromosomes by mating-type switching accidents.</title>
        <authorList>
            <person name="Gordon J.L."/>
            <person name="Armisen D."/>
            <person name="Proux-Wera E."/>
            <person name="Oheigeartaigh S.S."/>
            <person name="Byrne K.P."/>
            <person name="Wolfe K.H."/>
        </authorList>
    </citation>
    <scope>NUCLEOTIDE SEQUENCE [LARGE SCALE GENOMIC DNA]</scope>
    <source>
        <strain evidence="16">ATCC MYA-139 / BCRC 22969 / CBS 8797 / CCRC 22969 / KCTC 17520 / NBRC 10181 / NCYC 3082</strain>
    </source>
</reference>
<keyword evidence="7" id="KW-0479">Metal-binding</keyword>
<dbReference type="OrthoDB" id="413572at2759"/>
<dbReference type="Gene3D" id="3.40.50.2020">
    <property type="match status" value="2"/>
</dbReference>
<dbReference type="GO" id="GO:0005524">
    <property type="term" value="F:ATP binding"/>
    <property type="evidence" value="ECO:0007669"/>
    <property type="project" value="UniProtKB-KW"/>
</dbReference>
<comment type="subcellular location">
    <subcellularLocation>
        <location evidence="2">Cytoplasm</location>
    </subcellularLocation>
</comment>
<dbReference type="NCBIfam" id="TIGR01251">
    <property type="entry name" value="ribP_PPkin"/>
    <property type="match status" value="1"/>
</dbReference>
<dbReference type="PANTHER" id="PTHR10210:SF48">
    <property type="entry name" value="RIBOSE-PHOSPHATE PYROPHOSPHOKINASE 3"/>
    <property type="match status" value="1"/>
</dbReference>
<dbReference type="KEGG" id="kng:KNAG_0C05650"/>
<comment type="catalytic activity">
    <reaction evidence="13">
        <text>D-ribose 5-phosphate + ATP = 5-phospho-alpha-D-ribose 1-diphosphate + AMP + H(+)</text>
        <dbReference type="Rhea" id="RHEA:15609"/>
        <dbReference type="ChEBI" id="CHEBI:15378"/>
        <dbReference type="ChEBI" id="CHEBI:30616"/>
        <dbReference type="ChEBI" id="CHEBI:58017"/>
        <dbReference type="ChEBI" id="CHEBI:78346"/>
        <dbReference type="ChEBI" id="CHEBI:456215"/>
        <dbReference type="EC" id="2.7.6.1"/>
    </reaction>
</comment>
<dbReference type="PANTHER" id="PTHR10210">
    <property type="entry name" value="RIBOSE-PHOSPHATE DIPHOSPHOKINASE FAMILY MEMBER"/>
    <property type="match status" value="1"/>
</dbReference>
<dbReference type="InterPro" id="IPR029057">
    <property type="entry name" value="PRTase-like"/>
</dbReference>
<dbReference type="FunFam" id="3.40.50.2020:FF:000014">
    <property type="entry name" value="Ribose-phosphate pyrophosphokinase 1"/>
    <property type="match status" value="1"/>
</dbReference>
<evidence type="ECO:0000313" key="15">
    <source>
        <dbReference type="EMBL" id="CCK69663.1"/>
    </source>
</evidence>
<evidence type="ECO:0000256" key="6">
    <source>
        <dbReference type="ARBA" id="ARBA00022679"/>
    </source>
</evidence>
<evidence type="ECO:0000256" key="5">
    <source>
        <dbReference type="ARBA" id="ARBA00013247"/>
    </source>
</evidence>
<gene>
    <name evidence="15" type="primary">KNAG0C05650</name>
    <name evidence="15" type="ordered locus">KNAG_0C05650</name>
</gene>
<evidence type="ECO:0000313" key="16">
    <source>
        <dbReference type="Proteomes" id="UP000006310"/>
    </source>
</evidence>
<comment type="similarity">
    <text evidence="4">Belongs to the ribose-phosphate pyrophosphokinase family.</text>
</comment>
<dbReference type="GO" id="GO:0006015">
    <property type="term" value="P:5-phosphoribose 1-diphosphate biosynthetic process"/>
    <property type="evidence" value="ECO:0007669"/>
    <property type="project" value="UniProtKB-UniPathway"/>
</dbReference>
<dbReference type="STRING" id="1071383.J7RJG8"/>
<dbReference type="GeneID" id="34525343"/>
<dbReference type="InterPro" id="IPR000842">
    <property type="entry name" value="PRib_PP_synth_CS"/>
</dbReference>
<evidence type="ECO:0000259" key="14">
    <source>
        <dbReference type="Pfam" id="PF13793"/>
    </source>
</evidence>
<dbReference type="eggNOG" id="KOG1448">
    <property type="taxonomic scope" value="Eukaryota"/>
</dbReference>
<organism evidence="15 16">
    <name type="scientific">Huiozyma naganishii (strain ATCC MYA-139 / BCRC 22969 / CBS 8797 / KCTC 17520 / NBRC 10181 / NCYC 3082 / Yp74L-3)</name>
    <name type="common">Yeast</name>
    <name type="synonym">Kazachstania naganishii</name>
    <dbReference type="NCBI Taxonomy" id="1071383"/>
    <lineage>
        <taxon>Eukaryota</taxon>
        <taxon>Fungi</taxon>
        <taxon>Dikarya</taxon>
        <taxon>Ascomycota</taxon>
        <taxon>Saccharomycotina</taxon>
        <taxon>Saccharomycetes</taxon>
        <taxon>Saccharomycetales</taxon>
        <taxon>Saccharomycetaceae</taxon>
        <taxon>Huiozyma</taxon>
    </lineage>
</organism>
<evidence type="ECO:0000256" key="9">
    <source>
        <dbReference type="ARBA" id="ARBA00022741"/>
    </source>
</evidence>
<dbReference type="OMA" id="IHNCESI"/>
<comment type="pathway">
    <text evidence="3">Metabolic intermediate biosynthesis; 5-phospho-alpha-D-ribose 1-diphosphate biosynthesis; 5-phospho-alpha-D-ribose 1-diphosphate from D-ribose 5-phosphate (route I): step 1/1.</text>
</comment>
<evidence type="ECO:0000256" key="11">
    <source>
        <dbReference type="ARBA" id="ARBA00022840"/>
    </source>
</evidence>
<dbReference type="GO" id="GO:0009156">
    <property type="term" value="P:ribonucleoside monophosphate biosynthetic process"/>
    <property type="evidence" value="ECO:0007669"/>
    <property type="project" value="InterPro"/>
</dbReference>
<dbReference type="Proteomes" id="UP000006310">
    <property type="component" value="Chromosome 3"/>
</dbReference>
<dbReference type="UniPathway" id="UPA00087">
    <property type="reaction ID" value="UER00172"/>
</dbReference>
<dbReference type="GO" id="GO:0006164">
    <property type="term" value="P:purine nucleotide biosynthetic process"/>
    <property type="evidence" value="ECO:0007669"/>
    <property type="project" value="TreeGrafter"/>
</dbReference>
<dbReference type="GO" id="GO:0000287">
    <property type="term" value="F:magnesium ion binding"/>
    <property type="evidence" value="ECO:0007669"/>
    <property type="project" value="InterPro"/>
</dbReference>
<dbReference type="InterPro" id="IPR005946">
    <property type="entry name" value="Rib-P_diPkinase"/>
</dbReference>
<protein>
    <recommendedName>
        <fullName evidence="5">ribose-phosphate diphosphokinase</fullName>
        <ecNumber evidence="5">2.7.6.1</ecNumber>
    </recommendedName>
</protein>
<name>J7RJG8_HUIN7</name>
<evidence type="ECO:0000256" key="4">
    <source>
        <dbReference type="ARBA" id="ARBA00006478"/>
    </source>
</evidence>
<keyword evidence="6" id="KW-0808">Transferase</keyword>
<reference evidence="16" key="2">
    <citation type="submission" date="2012-08" db="EMBL/GenBank/DDBJ databases">
        <title>Genome sequence of Kazachstania naganishii.</title>
        <authorList>
            <person name="Gordon J.L."/>
            <person name="Armisen D."/>
            <person name="Proux-Wera E."/>
            <person name="OhEigeartaigh S.S."/>
            <person name="Byrne K.P."/>
            <person name="Wolfe K.H."/>
        </authorList>
    </citation>
    <scope>NUCLEOTIDE SEQUENCE [LARGE SCALE GENOMIC DNA]</scope>
    <source>
        <strain evidence="16">ATCC MYA-139 / BCRC 22969 / CBS 8797 / CCRC 22969 / KCTC 17520 / NBRC 10181 / NCYC 3082</strain>
    </source>
</reference>
<evidence type="ECO:0000256" key="7">
    <source>
        <dbReference type="ARBA" id="ARBA00022723"/>
    </source>
</evidence>
<dbReference type="Pfam" id="PF13793">
    <property type="entry name" value="Pribosyltran_N"/>
    <property type="match status" value="1"/>
</dbReference>
<dbReference type="EC" id="2.7.6.1" evidence="5"/>
<evidence type="ECO:0000256" key="2">
    <source>
        <dbReference type="ARBA" id="ARBA00004496"/>
    </source>
</evidence>
<evidence type="ECO:0000256" key="10">
    <source>
        <dbReference type="ARBA" id="ARBA00022777"/>
    </source>
</evidence>
<sequence>MADHSIKMLAPDVNRAVAESVSQRLGIPLTKTHMKRDETGEVLFTIGESVRDQDIYIIVQIGSGEVNDRVLELLIMINAAKTASARRITVVIPSFPYARQDRRDKSRAPITAKLMADMLTTAGCDHVVTMDLHASQIQGFFDVPVDNLYAEPSVVRYIKENCDYKNAIIVSPDAGGAKRAAGLAEDLDLNFALIHKERAKANEVSRMLLVGDVTDKTCIIVDDMADTCGTLVKAASILMGHRARNVIAIVTHGVLSGNAIANINNSQLEKLVCTNTVPFQAKMKLCPKLDVIDISYVLAESIRRLHNGESISYLFKSHVL</sequence>
<keyword evidence="11" id="KW-0067">ATP-binding</keyword>
<dbReference type="GO" id="GO:0005737">
    <property type="term" value="C:cytoplasm"/>
    <property type="evidence" value="ECO:0007669"/>
    <property type="project" value="UniProtKB-SubCell"/>
</dbReference>
<dbReference type="InterPro" id="IPR029099">
    <property type="entry name" value="Pribosyltran_N"/>
</dbReference>
<dbReference type="EMBL" id="HE978316">
    <property type="protein sequence ID" value="CCK69663.1"/>
    <property type="molecule type" value="Genomic_DNA"/>
</dbReference>
<evidence type="ECO:0000256" key="1">
    <source>
        <dbReference type="ARBA" id="ARBA00002196"/>
    </source>
</evidence>
<comment type="function">
    <text evidence="1">5-phosphoribose 1-diphosphate synthase involved in nucleotide, histidine, and tryptophan biosynthesis. Active in heteromultimeric complexes with other 5-phosphoribose 1-diphosphate synthases (PRS2, PRS3, PRS4 and PRS5).</text>
</comment>
<dbReference type="PROSITE" id="PS00114">
    <property type="entry name" value="PRPP_SYNTHASE"/>
    <property type="match status" value="1"/>
</dbReference>
<dbReference type="RefSeq" id="XP_022463909.1">
    <property type="nucleotide sequence ID" value="XM_022607299.1"/>
</dbReference>
<dbReference type="HOGENOM" id="CLU_033546_4_0_1"/>
<keyword evidence="9" id="KW-0547">Nucleotide-binding</keyword>
<keyword evidence="8" id="KW-0545">Nucleotide biosynthesis</keyword>
<feature type="domain" description="Ribose-phosphate pyrophosphokinase N-terminal" evidence="14">
    <location>
        <begin position="7"/>
        <end position="123"/>
    </location>
</feature>
<proteinExistence type="inferred from homology"/>
<dbReference type="GO" id="GO:0004749">
    <property type="term" value="F:ribose phosphate diphosphokinase activity"/>
    <property type="evidence" value="ECO:0007669"/>
    <property type="project" value="UniProtKB-EC"/>
</dbReference>
<dbReference type="SUPFAM" id="SSF53271">
    <property type="entry name" value="PRTase-like"/>
    <property type="match status" value="1"/>
</dbReference>
<dbReference type="Pfam" id="PF14572">
    <property type="entry name" value="Pribosyl_synth"/>
    <property type="match status" value="1"/>
</dbReference>
<dbReference type="InterPro" id="IPR000836">
    <property type="entry name" value="PRTase_dom"/>
</dbReference>
<dbReference type="CDD" id="cd06223">
    <property type="entry name" value="PRTases_typeI"/>
    <property type="match status" value="1"/>
</dbReference>
<evidence type="ECO:0000256" key="12">
    <source>
        <dbReference type="ARBA" id="ARBA00022842"/>
    </source>
</evidence>
<accession>J7RJG8</accession>
<dbReference type="NCBIfam" id="NF002320">
    <property type="entry name" value="PRK01259.1"/>
    <property type="match status" value="1"/>
</dbReference>
<dbReference type="AlphaFoldDB" id="J7RJG8"/>
<dbReference type="GO" id="GO:0016301">
    <property type="term" value="F:kinase activity"/>
    <property type="evidence" value="ECO:0007669"/>
    <property type="project" value="UniProtKB-KW"/>
</dbReference>
<keyword evidence="12" id="KW-0460">Magnesium</keyword>
<keyword evidence="10" id="KW-0418">Kinase</keyword>
<evidence type="ECO:0000256" key="3">
    <source>
        <dbReference type="ARBA" id="ARBA00004996"/>
    </source>
</evidence>
<dbReference type="GO" id="GO:0002189">
    <property type="term" value="C:ribose phosphate diphosphokinase complex"/>
    <property type="evidence" value="ECO:0007669"/>
    <property type="project" value="EnsemblFungi"/>
</dbReference>
<dbReference type="SMART" id="SM01400">
    <property type="entry name" value="Pribosyltran_N"/>
    <property type="match status" value="1"/>
</dbReference>
<evidence type="ECO:0000256" key="13">
    <source>
        <dbReference type="ARBA" id="ARBA00049535"/>
    </source>
</evidence>
<evidence type="ECO:0000256" key="8">
    <source>
        <dbReference type="ARBA" id="ARBA00022727"/>
    </source>
</evidence>
<dbReference type="FunFam" id="3.40.50.2020:FF:000005">
    <property type="entry name" value="Ribose-phosphate pyrophosphokinase 1"/>
    <property type="match status" value="1"/>
</dbReference>
<keyword evidence="16" id="KW-1185">Reference proteome</keyword>